<protein>
    <recommendedName>
        <fullName evidence="6">Exodeoxyribonuclease 7 small subunit</fullName>
        <ecNumber evidence="6">3.1.11.6</ecNumber>
    </recommendedName>
    <alternativeName>
        <fullName evidence="6">Exodeoxyribonuclease VII small subunit</fullName>
        <shortName evidence="6">Exonuclease VII small subunit</shortName>
    </alternativeName>
</protein>
<organism evidence="8 9">
    <name type="scientific">Thiorhodovibrio winogradskyi</name>
    <dbReference type="NCBI Taxonomy" id="77007"/>
    <lineage>
        <taxon>Bacteria</taxon>
        <taxon>Pseudomonadati</taxon>
        <taxon>Pseudomonadota</taxon>
        <taxon>Gammaproteobacteria</taxon>
        <taxon>Chromatiales</taxon>
        <taxon>Chromatiaceae</taxon>
        <taxon>Thiorhodovibrio</taxon>
    </lineage>
</organism>
<evidence type="ECO:0000256" key="7">
    <source>
        <dbReference type="SAM" id="MobiDB-lite"/>
    </source>
</evidence>
<dbReference type="RefSeq" id="WP_408034136.1">
    <property type="nucleotide sequence ID" value="NZ_CP121472.1"/>
</dbReference>
<dbReference type="GO" id="GO:0008855">
    <property type="term" value="F:exodeoxyribonuclease VII activity"/>
    <property type="evidence" value="ECO:0007669"/>
    <property type="project" value="UniProtKB-EC"/>
</dbReference>
<keyword evidence="3 6" id="KW-0540">Nuclease</keyword>
<evidence type="ECO:0000313" key="9">
    <source>
        <dbReference type="Proteomes" id="UP001432180"/>
    </source>
</evidence>
<name>A0ABZ0SIE1_9GAMM</name>
<evidence type="ECO:0000256" key="3">
    <source>
        <dbReference type="ARBA" id="ARBA00022722"/>
    </source>
</evidence>
<dbReference type="InterPro" id="IPR037004">
    <property type="entry name" value="Exonuc_VII_ssu_sf"/>
</dbReference>
<comment type="catalytic activity">
    <reaction evidence="6">
        <text>Exonucleolytic cleavage in either 5'- to 3'- or 3'- to 5'-direction to yield nucleoside 5'-phosphates.</text>
        <dbReference type="EC" id="3.1.11.6"/>
    </reaction>
</comment>
<keyword evidence="5 6" id="KW-0269">Exonuclease</keyword>
<feature type="region of interest" description="Disordered" evidence="7">
    <location>
        <begin position="1"/>
        <end position="22"/>
    </location>
</feature>
<feature type="compositionally biased region" description="Basic and acidic residues" evidence="7">
    <location>
        <begin position="1"/>
        <end position="15"/>
    </location>
</feature>
<evidence type="ECO:0000256" key="2">
    <source>
        <dbReference type="ARBA" id="ARBA00022490"/>
    </source>
</evidence>
<evidence type="ECO:0000256" key="1">
    <source>
        <dbReference type="ARBA" id="ARBA00009998"/>
    </source>
</evidence>
<dbReference type="NCBIfam" id="NF002140">
    <property type="entry name" value="PRK00977.1-4"/>
    <property type="match status" value="1"/>
</dbReference>
<dbReference type="NCBIfam" id="TIGR01280">
    <property type="entry name" value="xseB"/>
    <property type="match status" value="1"/>
</dbReference>
<dbReference type="Pfam" id="PF02609">
    <property type="entry name" value="Exonuc_VII_S"/>
    <property type="match status" value="1"/>
</dbReference>
<comment type="similarity">
    <text evidence="1 6">Belongs to the XseB family.</text>
</comment>
<sequence length="127" mass="13659">MAKTEKKPTAADPSDRPAASLIDANDTLALGSYIKEPSTEEASNGEVSPDPAQFEQSLSELEALVDRLEQGDLILEDALASFEHGVHLSRDCQRALDAAEQRVRILTDASNEPITETSAKPIPFEPG</sequence>
<dbReference type="Proteomes" id="UP001432180">
    <property type="component" value="Chromosome"/>
</dbReference>
<keyword evidence="2 6" id="KW-0963">Cytoplasm</keyword>
<feature type="compositionally biased region" description="Polar residues" evidence="7">
    <location>
        <begin position="108"/>
        <end position="118"/>
    </location>
</feature>
<dbReference type="EMBL" id="CP121472">
    <property type="protein sequence ID" value="WPL19934.1"/>
    <property type="molecule type" value="Genomic_DNA"/>
</dbReference>
<dbReference type="InterPro" id="IPR003761">
    <property type="entry name" value="Exonuc_VII_S"/>
</dbReference>
<keyword evidence="9" id="KW-1185">Reference proteome</keyword>
<proteinExistence type="inferred from homology"/>
<evidence type="ECO:0000256" key="6">
    <source>
        <dbReference type="HAMAP-Rule" id="MF_00337"/>
    </source>
</evidence>
<accession>A0ABZ0SIE1</accession>
<dbReference type="PANTHER" id="PTHR34137">
    <property type="entry name" value="EXODEOXYRIBONUCLEASE 7 SMALL SUBUNIT"/>
    <property type="match status" value="1"/>
</dbReference>
<evidence type="ECO:0000313" key="8">
    <source>
        <dbReference type="EMBL" id="WPL19934.1"/>
    </source>
</evidence>
<gene>
    <name evidence="6 8" type="primary">xseB</name>
    <name evidence="8" type="ORF">Thiowin_05089</name>
</gene>
<evidence type="ECO:0000256" key="4">
    <source>
        <dbReference type="ARBA" id="ARBA00022801"/>
    </source>
</evidence>
<dbReference type="SUPFAM" id="SSF116842">
    <property type="entry name" value="XseB-like"/>
    <property type="match status" value="1"/>
</dbReference>
<keyword evidence="4 6" id="KW-0378">Hydrolase</keyword>
<comment type="function">
    <text evidence="6">Bidirectionally degrades single-stranded DNA into large acid-insoluble oligonucleotides, which are then degraded further into small acid-soluble oligonucleotides.</text>
</comment>
<evidence type="ECO:0000256" key="5">
    <source>
        <dbReference type="ARBA" id="ARBA00022839"/>
    </source>
</evidence>
<feature type="region of interest" description="Disordered" evidence="7">
    <location>
        <begin position="107"/>
        <end position="127"/>
    </location>
</feature>
<dbReference type="Gene3D" id="1.10.287.1040">
    <property type="entry name" value="Exonuclease VII, small subunit"/>
    <property type="match status" value="1"/>
</dbReference>
<reference evidence="8 9" key="1">
    <citation type="journal article" date="2023" name="Microorganisms">
        <title>Thiorhodovibrio frisius and Trv. litoralis spp. nov., Two Novel Members from a Clade of Fastidious Purple Sulfur Bacteria That Exhibit Unique Red-Shifted Light-Harvesting Capabilities.</title>
        <authorList>
            <person name="Methner A."/>
            <person name="Kuzyk S.B."/>
            <person name="Petersen J."/>
            <person name="Bauer S."/>
            <person name="Brinkmann H."/>
            <person name="Sichau K."/>
            <person name="Wanner G."/>
            <person name="Wolf J."/>
            <person name="Neumann-Schaal M."/>
            <person name="Henke P."/>
            <person name="Tank M."/>
            <person name="Sproer C."/>
            <person name="Bunk B."/>
            <person name="Overmann J."/>
        </authorList>
    </citation>
    <scope>NUCLEOTIDE SEQUENCE [LARGE SCALE GENOMIC DNA]</scope>
    <source>
        <strain evidence="8 9">DSM 6702</strain>
    </source>
</reference>
<comment type="subunit">
    <text evidence="6">Heterooligomer composed of large and small subunits.</text>
</comment>
<dbReference type="EC" id="3.1.11.6" evidence="6"/>
<dbReference type="PANTHER" id="PTHR34137:SF1">
    <property type="entry name" value="EXODEOXYRIBONUCLEASE 7 SMALL SUBUNIT"/>
    <property type="match status" value="1"/>
</dbReference>
<dbReference type="HAMAP" id="MF_00337">
    <property type="entry name" value="Exonuc_7_S"/>
    <property type="match status" value="1"/>
</dbReference>
<comment type="subcellular location">
    <subcellularLocation>
        <location evidence="6">Cytoplasm</location>
    </subcellularLocation>
</comment>